<evidence type="ECO:0000256" key="4">
    <source>
        <dbReference type="PROSITE-ProRule" id="PRU00510"/>
    </source>
</evidence>
<dbReference type="AlphaFoldDB" id="A0A1G8BBG5"/>
<evidence type="ECO:0000256" key="5">
    <source>
        <dbReference type="SAM" id="MobiDB-lite"/>
    </source>
</evidence>
<dbReference type="STRING" id="370764.SAMN04489810_2739"/>
<protein>
    <submittedName>
        <fullName evidence="7">RNA polymerase-binding transcription factor DksA</fullName>
    </submittedName>
</protein>
<evidence type="ECO:0000256" key="1">
    <source>
        <dbReference type="ARBA" id="ARBA00022723"/>
    </source>
</evidence>
<evidence type="ECO:0000256" key="3">
    <source>
        <dbReference type="ARBA" id="ARBA00022833"/>
    </source>
</evidence>
<evidence type="ECO:0000313" key="8">
    <source>
        <dbReference type="Proteomes" id="UP000199009"/>
    </source>
</evidence>
<dbReference type="RefSeq" id="WP_231917663.1">
    <property type="nucleotide sequence ID" value="NZ_LT629692.1"/>
</dbReference>
<feature type="zinc finger region" description="dksA C4-type" evidence="4">
    <location>
        <begin position="86"/>
        <end position="110"/>
    </location>
</feature>
<proteinExistence type="predicted"/>
<dbReference type="SUPFAM" id="SSF57716">
    <property type="entry name" value="Glucocorticoid receptor-like (DNA-binding domain)"/>
    <property type="match status" value="1"/>
</dbReference>
<reference evidence="7 8" key="1">
    <citation type="submission" date="2016-10" db="EMBL/GenBank/DDBJ databases">
        <authorList>
            <person name="de Groot N.N."/>
        </authorList>
    </citation>
    <scope>NUCLEOTIDE SEQUENCE [LARGE SCALE GENOMIC DNA]</scope>
    <source>
        <strain evidence="7 8">DSM 23142</strain>
    </source>
</reference>
<evidence type="ECO:0000313" key="7">
    <source>
        <dbReference type="EMBL" id="SDH30518.1"/>
    </source>
</evidence>
<dbReference type="Proteomes" id="UP000199009">
    <property type="component" value="Chromosome I"/>
</dbReference>
<dbReference type="Gene3D" id="1.20.120.910">
    <property type="entry name" value="DksA, coiled-coil domain"/>
    <property type="match status" value="1"/>
</dbReference>
<dbReference type="PANTHER" id="PTHR33823">
    <property type="entry name" value="RNA POLYMERASE-BINDING TRANSCRIPTION FACTOR DKSA-RELATED"/>
    <property type="match status" value="1"/>
</dbReference>
<dbReference type="GO" id="GO:0008270">
    <property type="term" value="F:zinc ion binding"/>
    <property type="evidence" value="ECO:0007669"/>
    <property type="project" value="UniProtKB-KW"/>
</dbReference>
<sequence>MSIDPARGITLRAAELNARLRSLEEQLAAIRNARSDATADDEHDPEGSTLSSEWSGVEGQRADVARELAGLGTALERVAAGTYGICASCGRPIPPARLELLPGATLCVPCASGR</sequence>
<feature type="region of interest" description="Disordered" evidence="5">
    <location>
        <begin position="33"/>
        <end position="58"/>
    </location>
</feature>
<dbReference type="PROSITE" id="PS51128">
    <property type="entry name" value="ZF_DKSA_2"/>
    <property type="match status" value="1"/>
</dbReference>
<keyword evidence="1" id="KW-0479">Metal-binding</keyword>
<keyword evidence="8" id="KW-1185">Reference proteome</keyword>
<feature type="domain" description="Zinc finger DksA/TraR C4-type" evidence="6">
    <location>
        <begin position="81"/>
        <end position="113"/>
    </location>
</feature>
<dbReference type="PANTHER" id="PTHR33823:SF4">
    <property type="entry name" value="GENERAL STRESS PROTEIN 16O"/>
    <property type="match status" value="1"/>
</dbReference>
<keyword evidence="3" id="KW-0862">Zinc</keyword>
<evidence type="ECO:0000259" key="6">
    <source>
        <dbReference type="Pfam" id="PF01258"/>
    </source>
</evidence>
<dbReference type="Pfam" id="PF01258">
    <property type="entry name" value="zf-dskA_traR"/>
    <property type="match status" value="1"/>
</dbReference>
<keyword evidence="2" id="KW-0863">Zinc-finger</keyword>
<name>A0A1G8BBG5_9MICO</name>
<accession>A0A1G8BBG5</accession>
<dbReference type="EMBL" id="LT629692">
    <property type="protein sequence ID" value="SDH30518.1"/>
    <property type="molecule type" value="Genomic_DNA"/>
</dbReference>
<gene>
    <name evidence="7" type="ORF">SAMN04489810_2739</name>
</gene>
<evidence type="ECO:0000256" key="2">
    <source>
        <dbReference type="ARBA" id="ARBA00022771"/>
    </source>
</evidence>
<organism evidence="7 8">
    <name type="scientific">Microbacterium pygmaeum</name>
    <dbReference type="NCBI Taxonomy" id="370764"/>
    <lineage>
        <taxon>Bacteria</taxon>
        <taxon>Bacillati</taxon>
        <taxon>Actinomycetota</taxon>
        <taxon>Actinomycetes</taxon>
        <taxon>Micrococcales</taxon>
        <taxon>Microbacteriaceae</taxon>
        <taxon>Microbacterium</taxon>
    </lineage>
</organism>
<dbReference type="InterPro" id="IPR000962">
    <property type="entry name" value="Znf_DskA_TraR"/>
</dbReference>